<sequence>MTDLPFGFDRPENSPGFLLWQTTMIWQRQIKKVLEIHEISHAQFVIMATLLWFEAHNYDTTQTLIINWSKLDKMTVSKSLKKLVIMGLVNRIEHEADTRAKKVSLTKEGKKLVHKLVPIIEKIDENFFGKASNLEQKNLINILSKLTTHTDE</sequence>
<evidence type="ECO:0000256" key="2">
    <source>
        <dbReference type="ARBA" id="ARBA00023015"/>
    </source>
</evidence>
<dbReference type="Gene3D" id="1.10.10.10">
    <property type="entry name" value="Winged helix-like DNA-binding domain superfamily/Winged helix DNA-binding domain"/>
    <property type="match status" value="1"/>
</dbReference>
<comment type="caution">
    <text evidence="9">The sequence shown here is derived from an EMBL/GenBank/DDBJ whole genome shotgun (WGS) entry which is preliminary data.</text>
</comment>
<dbReference type="PANTHER" id="PTHR42756:SF1">
    <property type="entry name" value="TRANSCRIPTIONAL REPRESSOR OF EMRAB OPERON"/>
    <property type="match status" value="1"/>
</dbReference>
<dbReference type="PRINTS" id="PR00598">
    <property type="entry name" value="HTHMARR"/>
</dbReference>
<comment type="subcellular location">
    <subcellularLocation>
        <location evidence="1">Cytoplasm</location>
    </subcellularLocation>
</comment>
<protein>
    <recommendedName>
        <fullName evidence="6">HTH-type transcriptional regulator SarZ</fullName>
    </recommendedName>
    <alternativeName>
        <fullName evidence="7">Staphylococcal accessory regulator Z</fullName>
    </alternativeName>
</protein>
<dbReference type="InterPro" id="IPR036388">
    <property type="entry name" value="WH-like_DNA-bd_sf"/>
</dbReference>
<comment type="similarity">
    <text evidence="5">Belongs to the SarZ family.</text>
</comment>
<evidence type="ECO:0000256" key="5">
    <source>
        <dbReference type="ARBA" id="ARBA00046337"/>
    </source>
</evidence>
<keyword evidence="2" id="KW-0805">Transcription regulation</keyword>
<dbReference type="InterPro" id="IPR036390">
    <property type="entry name" value="WH_DNA-bd_sf"/>
</dbReference>
<evidence type="ECO:0000256" key="3">
    <source>
        <dbReference type="ARBA" id="ARBA00023125"/>
    </source>
</evidence>
<name>A0ABU5NAX2_9RICK</name>
<dbReference type="PANTHER" id="PTHR42756">
    <property type="entry name" value="TRANSCRIPTIONAL REGULATOR, MARR"/>
    <property type="match status" value="1"/>
</dbReference>
<evidence type="ECO:0000313" key="10">
    <source>
        <dbReference type="Proteomes" id="UP001291687"/>
    </source>
</evidence>
<dbReference type="EMBL" id="JARJFB010000008">
    <property type="protein sequence ID" value="MEA0970267.1"/>
    <property type="molecule type" value="Genomic_DNA"/>
</dbReference>
<dbReference type="SUPFAM" id="SSF46785">
    <property type="entry name" value="Winged helix' DNA-binding domain"/>
    <property type="match status" value="1"/>
</dbReference>
<keyword evidence="3" id="KW-0238">DNA-binding</keyword>
<evidence type="ECO:0000313" key="9">
    <source>
        <dbReference type="EMBL" id="MEA0970267.1"/>
    </source>
</evidence>
<dbReference type="Pfam" id="PF22381">
    <property type="entry name" value="Staph_reg_Sar_Rot"/>
    <property type="match status" value="1"/>
</dbReference>
<dbReference type="Proteomes" id="UP001291687">
    <property type="component" value="Unassembled WGS sequence"/>
</dbReference>
<evidence type="ECO:0000256" key="1">
    <source>
        <dbReference type="ARBA" id="ARBA00004496"/>
    </source>
</evidence>
<feature type="domain" description="HTH marR-type" evidence="8">
    <location>
        <begin position="12"/>
        <end position="148"/>
    </location>
</feature>
<evidence type="ECO:0000256" key="4">
    <source>
        <dbReference type="ARBA" id="ARBA00023163"/>
    </source>
</evidence>
<organism evidence="9 10">
    <name type="scientific">Candidatus Megaera venefica</name>
    <dbReference type="NCBI Taxonomy" id="2055910"/>
    <lineage>
        <taxon>Bacteria</taxon>
        <taxon>Pseudomonadati</taxon>
        <taxon>Pseudomonadota</taxon>
        <taxon>Alphaproteobacteria</taxon>
        <taxon>Rickettsiales</taxon>
        <taxon>Rickettsiaceae</taxon>
        <taxon>Candidatus Megaera</taxon>
    </lineage>
</organism>
<dbReference type="RefSeq" id="WP_322776169.1">
    <property type="nucleotide sequence ID" value="NZ_JARJFB010000008.1"/>
</dbReference>
<keyword evidence="10" id="KW-1185">Reference proteome</keyword>
<accession>A0ABU5NAX2</accession>
<gene>
    <name evidence="9" type="ORF">Megvenef_00225</name>
</gene>
<dbReference type="PROSITE" id="PS50995">
    <property type="entry name" value="HTH_MARR_2"/>
    <property type="match status" value="1"/>
</dbReference>
<evidence type="ECO:0000256" key="7">
    <source>
        <dbReference type="ARBA" id="ARBA00047207"/>
    </source>
</evidence>
<keyword evidence="4" id="KW-0804">Transcription</keyword>
<dbReference type="InterPro" id="IPR000835">
    <property type="entry name" value="HTH_MarR-typ"/>
</dbReference>
<proteinExistence type="inferred from homology"/>
<evidence type="ECO:0000256" key="6">
    <source>
        <dbReference type="ARBA" id="ARBA00047188"/>
    </source>
</evidence>
<reference evidence="9 10" key="1">
    <citation type="submission" date="2023-03" db="EMBL/GenBank/DDBJ databases">
        <title>Host association and intracellularity evolved multiple times independently in the Rickettsiales.</title>
        <authorList>
            <person name="Castelli M."/>
            <person name="Nardi T."/>
            <person name="Gammuto L."/>
            <person name="Bellinzona G."/>
            <person name="Sabaneyeva E."/>
            <person name="Potekhin A."/>
            <person name="Serra V."/>
            <person name="Petroni G."/>
            <person name="Sassera D."/>
        </authorList>
    </citation>
    <scope>NUCLEOTIDE SEQUENCE [LARGE SCALE GENOMIC DNA]</scope>
    <source>
        <strain evidence="9 10">Sr 2-6</strain>
    </source>
</reference>
<dbReference type="InterPro" id="IPR055166">
    <property type="entry name" value="Transc_reg_Sar_Rot_HTH"/>
</dbReference>
<evidence type="ECO:0000259" key="8">
    <source>
        <dbReference type="PROSITE" id="PS50995"/>
    </source>
</evidence>
<dbReference type="SMART" id="SM00347">
    <property type="entry name" value="HTH_MARR"/>
    <property type="match status" value="1"/>
</dbReference>